<feature type="region of interest" description="Disordered" evidence="1">
    <location>
        <begin position="1"/>
        <end position="102"/>
    </location>
</feature>
<comment type="caution">
    <text evidence="2">The sequence shown here is derived from an EMBL/GenBank/DDBJ whole genome shotgun (WGS) entry which is preliminary data.</text>
</comment>
<evidence type="ECO:0000313" key="3">
    <source>
        <dbReference type="Proteomes" id="UP000194236"/>
    </source>
</evidence>
<protein>
    <submittedName>
        <fullName evidence="2">Uncharacterized protein</fullName>
    </submittedName>
</protein>
<dbReference type="EMBL" id="MUJZ01018362">
    <property type="protein sequence ID" value="OTF80400.1"/>
    <property type="molecule type" value="Genomic_DNA"/>
</dbReference>
<dbReference type="AlphaFoldDB" id="A0A1Y3BHJ1"/>
<accession>A0A1Y3BHJ1</accession>
<sequence length="154" mass="16442">MAMRSSPPSSSMFLVVHPLPSNDDELNDKILETVEKFRPQTNPNNPANSGGGGGLSNSHSNVPVINFPESSMSSAISQNESSTNGSDSSSMKITAQQQPSSGQTVLQCVVSRSHVAVLLDDHRVCRYPFNIYAERINGSNVQSESSSSSTNAKK</sequence>
<name>A0A1Y3BHJ1_EURMA</name>
<evidence type="ECO:0000256" key="1">
    <source>
        <dbReference type="SAM" id="MobiDB-lite"/>
    </source>
</evidence>
<reference evidence="2 3" key="1">
    <citation type="submission" date="2017-03" db="EMBL/GenBank/DDBJ databases">
        <title>Genome Survey of Euroglyphus maynei.</title>
        <authorList>
            <person name="Arlian L.G."/>
            <person name="Morgan M.S."/>
            <person name="Rider S.D."/>
        </authorList>
    </citation>
    <scope>NUCLEOTIDE SEQUENCE [LARGE SCALE GENOMIC DNA]</scope>
    <source>
        <strain evidence="2">Arlian Lab</strain>
        <tissue evidence="2">Whole body</tissue>
    </source>
</reference>
<proteinExistence type="predicted"/>
<dbReference type="Proteomes" id="UP000194236">
    <property type="component" value="Unassembled WGS sequence"/>
</dbReference>
<gene>
    <name evidence="2" type="ORF">BLA29_009503</name>
</gene>
<evidence type="ECO:0000313" key="2">
    <source>
        <dbReference type="EMBL" id="OTF80400.1"/>
    </source>
</evidence>
<feature type="compositionally biased region" description="Low complexity" evidence="1">
    <location>
        <begin position="77"/>
        <end position="90"/>
    </location>
</feature>
<keyword evidence="3" id="KW-1185">Reference proteome</keyword>
<feature type="compositionally biased region" description="Polar residues" evidence="1">
    <location>
        <begin position="91"/>
        <end position="102"/>
    </location>
</feature>
<feature type="compositionally biased region" description="Low complexity" evidence="1">
    <location>
        <begin position="1"/>
        <end position="11"/>
    </location>
</feature>
<organism evidence="2 3">
    <name type="scientific">Euroglyphus maynei</name>
    <name type="common">Mayne's house dust mite</name>
    <dbReference type="NCBI Taxonomy" id="6958"/>
    <lineage>
        <taxon>Eukaryota</taxon>
        <taxon>Metazoa</taxon>
        <taxon>Ecdysozoa</taxon>
        <taxon>Arthropoda</taxon>
        <taxon>Chelicerata</taxon>
        <taxon>Arachnida</taxon>
        <taxon>Acari</taxon>
        <taxon>Acariformes</taxon>
        <taxon>Sarcoptiformes</taxon>
        <taxon>Astigmata</taxon>
        <taxon>Psoroptidia</taxon>
        <taxon>Analgoidea</taxon>
        <taxon>Pyroglyphidae</taxon>
        <taxon>Pyroglyphinae</taxon>
        <taxon>Euroglyphus</taxon>
    </lineage>
</organism>
<feature type="compositionally biased region" description="Basic and acidic residues" evidence="1">
    <location>
        <begin position="27"/>
        <end position="38"/>
    </location>
</feature>